<name>A0A0K0D6I6_ANGCA</name>
<protein>
    <submittedName>
        <fullName evidence="2">Biogenesis of lysosome-related organelles complex 1 subunit 1</fullName>
    </submittedName>
</protein>
<accession>A0A0K0D6I6</accession>
<keyword evidence="1" id="KW-1185">Reference proteome</keyword>
<dbReference type="AlphaFoldDB" id="A0A0K0D6I6"/>
<sequence length="107" mass="11968">MLKQVDAAQQRLSASLSRAHSQLDENVNALLRIVEDARKAASKEIDAAFSSKQIQLTMVDKRIQQMTEKLSQTIDFSTRLVKYASPAEVMVFKQLLDTTPTFPGLQS</sequence>
<evidence type="ECO:0000313" key="1">
    <source>
        <dbReference type="Proteomes" id="UP000035642"/>
    </source>
</evidence>
<reference evidence="2" key="2">
    <citation type="submission" date="2017-02" db="UniProtKB">
        <authorList>
            <consortium name="WormBaseParasite"/>
        </authorList>
    </citation>
    <scope>IDENTIFICATION</scope>
</reference>
<dbReference type="WBParaSite" id="ACAC_0000568101-mRNA-1">
    <property type="protein sequence ID" value="ACAC_0000568101-mRNA-1"/>
    <property type="gene ID" value="ACAC_0000568101"/>
</dbReference>
<proteinExistence type="predicted"/>
<dbReference type="Proteomes" id="UP000035642">
    <property type="component" value="Unassembled WGS sequence"/>
</dbReference>
<evidence type="ECO:0000313" key="2">
    <source>
        <dbReference type="WBParaSite" id="ACAC_0000568101-mRNA-1"/>
    </source>
</evidence>
<dbReference type="STRING" id="6313.A0A0K0D6I6"/>
<organism evidence="1 2">
    <name type="scientific">Angiostrongylus cantonensis</name>
    <name type="common">Rat lungworm</name>
    <dbReference type="NCBI Taxonomy" id="6313"/>
    <lineage>
        <taxon>Eukaryota</taxon>
        <taxon>Metazoa</taxon>
        <taxon>Ecdysozoa</taxon>
        <taxon>Nematoda</taxon>
        <taxon>Chromadorea</taxon>
        <taxon>Rhabditida</taxon>
        <taxon>Rhabditina</taxon>
        <taxon>Rhabditomorpha</taxon>
        <taxon>Strongyloidea</taxon>
        <taxon>Metastrongylidae</taxon>
        <taxon>Angiostrongylus</taxon>
    </lineage>
</organism>
<reference evidence="1" key="1">
    <citation type="submission" date="2012-09" db="EMBL/GenBank/DDBJ databases">
        <authorList>
            <person name="Martin A.A."/>
        </authorList>
    </citation>
    <scope>NUCLEOTIDE SEQUENCE</scope>
</reference>